<organism evidence="1 2">
    <name type="scientific">Araneus ventricosus</name>
    <name type="common">Orbweaver spider</name>
    <name type="synonym">Epeira ventricosa</name>
    <dbReference type="NCBI Taxonomy" id="182803"/>
    <lineage>
        <taxon>Eukaryota</taxon>
        <taxon>Metazoa</taxon>
        <taxon>Ecdysozoa</taxon>
        <taxon>Arthropoda</taxon>
        <taxon>Chelicerata</taxon>
        <taxon>Arachnida</taxon>
        <taxon>Araneae</taxon>
        <taxon>Araneomorphae</taxon>
        <taxon>Entelegynae</taxon>
        <taxon>Araneoidea</taxon>
        <taxon>Araneidae</taxon>
        <taxon>Araneus</taxon>
    </lineage>
</organism>
<protein>
    <submittedName>
        <fullName evidence="1">Uncharacterized protein</fullName>
    </submittedName>
</protein>
<name>A0A4Y2DSL3_ARAVE</name>
<comment type="caution">
    <text evidence="1">The sequence shown here is derived from an EMBL/GenBank/DDBJ whole genome shotgun (WGS) entry which is preliminary data.</text>
</comment>
<reference evidence="1 2" key="1">
    <citation type="journal article" date="2019" name="Sci. Rep.">
        <title>Orb-weaving spider Araneus ventricosus genome elucidates the spidroin gene catalogue.</title>
        <authorList>
            <person name="Kono N."/>
            <person name="Nakamura H."/>
            <person name="Ohtoshi R."/>
            <person name="Moran D.A.P."/>
            <person name="Shinohara A."/>
            <person name="Yoshida Y."/>
            <person name="Fujiwara M."/>
            <person name="Mori M."/>
            <person name="Tomita M."/>
            <person name="Arakawa K."/>
        </authorList>
    </citation>
    <scope>NUCLEOTIDE SEQUENCE [LARGE SCALE GENOMIC DNA]</scope>
</reference>
<gene>
    <name evidence="1" type="ORF">AVEN_259848_1</name>
</gene>
<dbReference type="AlphaFoldDB" id="A0A4Y2DSL3"/>
<evidence type="ECO:0000313" key="1">
    <source>
        <dbReference type="EMBL" id="GBM19257.1"/>
    </source>
</evidence>
<evidence type="ECO:0000313" key="2">
    <source>
        <dbReference type="Proteomes" id="UP000499080"/>
    </source>
</evidence>
<keyword evidence="2" id="KW-1185">Reference proteome</keyword>
<dbReference type="Proteomes" id="UP000499080">
    <property type="component" value="Unassembled WGS sequence"/>
</dbReference>
<dbReference type="EMBL" id="BGPR01000420">
    <property type="protein sequence ID" value="GBM19257.1"/>
    <property type="molecule type" value="Genomic_DNA"/>
</dbReference>
<proteinExistence type="predicted"/>
<sequence length="120" mass="13683">MFGKTRGWTDFVNFYFIGSFLTPRYAIKDHLHPYPSISERYRKNSSPLYILYGEKPSDSPPGPTTGPISTIFISYENLWPLDMSSKVACRPILKIKLWQRPSASTTANLFRQVASVAPSY</sequence>
<accession>A0A4Y2DSL3</accession>